<evidence type="ECO:0000313" key="10">
    <source>
        <dbReference type="EMBL" id="PSO03914.1"/>
    </source>
</evidence>
<comment type="caution">
    <text evidence="10">The sequence shown here is derived from an EMBL/GenBank/DDBJ whole genome shotgun (WGS) entry which is preliminary data.</text>
</comment>
<dbReference type="Pfam" id="PF02653">
    <property type="entry name" value="BPD_transp_2"/>
    <property type="match status" value="1"/>
</dbReference>
<dbReference type="GO" id="GO:0022857">
    <property type="term" value="F:transmembrane transporter activity"/>
    <property type="evidence" value="ECO:0007669"/>
    <property type="project" value="InterPro"/>
</dbReference>
<sequence length="145" mass="15597">MIGKSMRAISSQALAQLSGINTERAINVMWILAGGLAGVGGSMLSPYVTVTPALGFNLLLEIFAVVIFGGLTSFIGTILGSLIMGFAENSLMDFLNIYFSVPYTYTPLIPFSLIIIVLLIKPTGFGLSYSVSRALKQRLIRTQSR</sequence>
<dbReference type="PANTHER" id="PTHR11795:SF449">
    <property type="entry name" value="BRANCHED-CHAIN AMINO ACID TRANSPORT PERMEASE PROTEIN LIVH-RELATED"/>
    <property type="match status" value="1"/>
</dbReference>
<keyword evidence="2" id="KW-0813">Transport</keyword>
<organism evidence="10 11">
    <name type="scientific">Candidatus Marsarchaeota G2 archaeon ECH_B_SAG-G16</name>
    <dbReference type="NCBI Taxonomy" id="1978167"/>
    <lineage>
        <taxon>Archaea</taxon>
        <taxon>Candidatus Marsarchaeota</taxon>
        <taxon>Candidatus Marsarchaeota group 2</taxon>
    </lineage>
</organism>
<evidence type="ECO:0000256" key="1">
    <source>
        <dbReference type="ARBA" id="ARBA00004651"/>
    </source>
</evidence>
<gene>
    <name evidence="10" type="ORF">B9Q13_06035</name>
</gene>
<evidence type="ECO:0000256" key="5">
    <source>
        <dbReference type="ARBA" id="ARBA00022970"/>
    </source>
</evidence>
<name>A0A2R6BZ69_9ARCH</name>
<keyword evidence="3" id="KW-1003">Cell membrane</keyword>
<evidence type="ECO:0000256" key="3">
    <source>
        <dbReference type="ARBA" id="ARBA00022475"/>
    </source>
</evidence>
<feature type="transmembrane region" description="Helical" evidence="9">
    <location>
        <begin position="107"/>
        <end position="131"/>
    </location>
</feature>
<reference evidence="10 11" key="1">
    <citation type="submission" date="2017-04" db="EMBL/GenBank/DDBJ databases">
        <title>Novel microbial lineages endemic to geothermal iron-oxide mats fill important gaps in the evolutionary history of Archaea.</title>
        <authorList>
            <person name="Jay Z.J."/>
            <person name="Beam J.P."/>
            <person name="Dlakic M."/>
            <person name="Rusch D.B."/>
            <person name="Kozubal M.A."/>
            <person name="Inskeep W.P."/>
        </authorList>
    </citation>
    <scope>NUCLEOTIDE SEQUENCE [LARGE SCALE GENOMIC DNA]</scope>
    <source>
        <strain evidence="10">ECH_B_SAG-G16</strain>
    </source>
</reference>
<keyword evidence="4 9" id="KW-0812">Transmembrane</keyword>
<evidence type="ECO:0000256" key="2">
    <source>
        <dbReference type="ARBA" id="ARBA00022448"/>
    </source>
</evidence>
<dbReference type="GO" id="GO:0006865">
    <property type="term" value="P:amino acid transport"/>
    <property type="evidence" value="ECO:0007669"/>
    <property type="project" value="UniProtKB-KW"/>
</dbReference>
<comment type="similarity">
    <text evidence="8">Belongs to the binding-protein-dependent transport system permease family. LivHM subfamily.</text>
</comment>
<comment type="subcellular location">
    <subcellularLocation>
        <location evidence="1">Cell membrane</location>
        <topology evidence="1">Multi-pass membrane protein</topology>
    </subcellularLocation>
</comment>
<keyword evidence="7 9" id="KW-0472">Membrane</keyword>
<dbReference type="InterPro" id="IPR052157">
    <property type="entry name" value="BCAA_transport_permease"/>
</dbReference>
<dbReference type="EMBL" id="NEXO01000084">
    <property type="protein sequence ID" value="PSO03914.1"/>
    <property type="molecule type" value="Genomic_DNA"/>
</dbReference>
<evidence type="ECO:0000256" key="6">
    <source>
        <dbReference type="ARBA" id="ARBA00022989"/>
    </source>
</evidence>
<evidence type="ECO:0000256" key="7">
    <source>
        <dbReference type="ARBA" id="ARBA00023136"/>
    </source>
</evidence>
<evidence type="ECO:0008006" key="12">
    <source>
        <dbReference type="Google" id="ProtNLM"/>
    </source>
</evidence>
<dbReference type="InterPro" id="IPR001851">
    <property type="entry name" value="ABC_transp_permease"/>
</dbReference>
<dbReference type="AlphaFoldDB" id="A0A2R6BZ69"/>
<evidence type="ECO:0000256" key="4">
    <source>
        <dbReference type="ARBA" id="ARBA00022692"/>
    </source>
</evidence>
<dbReference type="PANTHER" id="PTHR11795">
    <property type="entry name" value="BRANCHED-CHAIN AMINO ACID TRANSPORT SYSTEM PERMEASE PROTEIN LIVH"/>
    <property type="match status" value="1"/>
</dbReference>
<protein>
    <recommendedName>
        <fullName evidence="12">Branched-chain amino acid ABC transporter permease</fullName>
    </recommendedName>
</protein>
<keyword evidence="6 9" id="KW-1133">Transmembrane helix</keyword>
<feature type="transmembrane region" description="Helical" evidence="9">
    <location>
        <begin position="62"/>
        <end position="87"/>
    </location>
</feature>
<evidence type="ECO:0000256" key="9">
    <source>
        <dbReference type="SAM" id="Phobius"/>
    </source>
</evidence>
<keyword evidence="5" id="KW-0029">Amino-acid transport</keyword>
<evidence type="ECO:0000313" key="11">
    <source>
        <dbReference type="Proteomes" id="UP000241886"/>
    </source>
</evidence>
<feature type="transmembrane region" description="Helical" evidence="9">
    <location>
        <begin position="29"/>
        <end position="50"/>
    </location>
</feature>
<accession>A0A2R6BZ69</accession>
<dbReference type="GO" id="GO:0005886">
    <property type="term" value="C:plasma membrane"/>
    <property type="evidence" value="ECO:0007669"/>
    <property type="project" value="UniProtKB-SubCell"/>
</dbReference>
<evidence type="ECO:0000256" key="8">
    <source>
        <dbReference type="ARBA" id="ARBA00037998"/>
    </source>
</evidence>
<dbReference type="Proteomes" id="UP000241886">
    <property type="component" value="Unassembled WGS sequence"/>
</dbReference>
<proteinExistence type="inferred from homology"/>